<proteinExistence type="inferred from homology"/>
<evidence type="ECO:0000256" key="8">
    <source>
        <dbReference type="ARBA" id="ARBA00022946"/>
    </source>
</evidence>
<evidence type="ECO:0000256" key="4">
    <source>
        <dbReference type="ARBA" id="ARBA00022679"/>
    </source>
</evidence>
<dbReference type="EC" id="2.7.11.-" evidence="10"/>
<dbReference type="SUPFAM" id="SSF55874">
    <property type="entry name" value="ATPase domain of HSP90 chaperone/DNA topoisomerase II/histidine kinase"/>
    <property type="match status" value="1"/>
</dbReference>
<comment type="caution">
    <text evidence="12">The sequence shown here is derived from an EMBL/GenBank/DDBJ whole genome shotgun (WGS) entry which is preliminary data.</text>
</comment>
<keyword evidence="5 10" id="KW-0547">Nucleotide-binding</keyword>
<reference evidence="12 13" key="1">
    <citation type="submission" date="2020-11" db="EMBL/GenBank/DDBJ databases">
        <title>Kefir isolates.</title>
        <authorList>
            <person name="Marcisauskas S."/>
            <person name="Kim Y."/>
            <person name="Blasche S."/>
        </authorList>
    </citation>
    <scope>NUCLEOTIDE SEQUENCE [LARGE SCALE GENOMIC DNA]</scope>
    <source>
        <strain evidence="12 13">OG2</strain>
    </source>
</reference>
<name>A0A9P6VWM2_MAUEX</name>
<dbReference type="InterPro" id="IPR005467">
    <property type="entry name" value="His_kinase_dom"/>
</dbReference>
<keyword evidence="13" id="KW-1185">Reference proteome</keyword>
<accession>A0A9P6VWM2</accession>
<dbReference type="InterPro" id="IPR039028">
    <property type="entry name" value="BCKD/PDK"/>
</dbReference>
<comment type="similarity">
    <text evidence="2 10">Belongs to the PDK/BCKDK protein kinase family.</text>
</comment>
<dbReference type="SUPFAM" id="SSF69012">
    <property type="entry name" value="alpha-ketoacid dehydrogenase kinase, N-terminal domain"/>
    <property type="match status" value="1"/>
</dbReference>
<evidence type="ECO:0000256" key="3">
    <source>
        <dbReference type="ARBA" id="ARBA00022553"/>
    </source>
</evidence>
<dbReference type="PRINTS" id="PR00344">
    <property type="entry name" value="BCTRLSENSOR"/>
</dbReference>
<dbReference type="GO" id="GO:0005524">
    <property type="term" value="F:ATP binding"/>
    <property type="evidence" value="ECO:0007669"/>
    <property type="project" value="UniProtKB-UniRule"/>
</dbReference>
<dbReference type="InterPro" id="IPR036784">
    <property type="entry name" value="AK/P_DHK_N_sf"/>
</dbReference>
<evidence type="ECO:0000259" key="11">
    <source>
        <dbReference type="PROSITE" id="PS50109"/>
    </source>
</evidence>
<dbReference type="AlphaFoldDB" id="A0A9P6VWM2"/>
<dbReference type="OrthoDB" id="3264224at2759"/>
<organism evidence="12 13">
    <name type="scientific">Maudiozyma exigua</name>
    <name type="common">Yeast</name>
    <name type="synonym">Kazachstania exigua</name>
    <dbReference type="NCBI Taxonomy" id="34358"/>
    <lineage>
        <taxon>Eukaryota</taxon>
        <taxon>Fungi</taxon>
        <taxon>Dikarya</taxon>
        <taxon>Ascomycota</taxon>
        <taxon>Saccharomycotina</taxon>
        <taxon>Saccharomycetes</taxon>
        <taxon>Saccharomycetales</taxon>
        <taxon>Saccharomycetaceae</taxon>
        <taxon>Maudiozyma</taxon>
    </lineage>
</organism>
<keyword evidence="4 10" id="KW-0808">Transferase</keyword>
<dbReference type="InterPro" id="IPR036890">
    <property type="entry name" value="HATPase_C_sf"/>
</dbReference>
<protein>
    <recommendedName>
        <fullName evidence="10">Protein-serine/threonine kinase</fullName>
        <ecNumber evidence="10">2.7.11.-</ecNumber>
    </recommendedName>
</protein>
<dbReference type="Pfam" id="PF10436">
    <property type="entry name" value="BCDHK_Adom3"/>
    <property type="match status" value="1"/>
</dbReference>
<gene>
    <name evidence="12" type="ORF">C6P45_002520</name>
</gene>
<comment type="subcellular location">
    <subcellularLocation>
        <location evidence="1 10">Mitochondrion matrix</location>
    </subcellularLocation>
</comment>
<evidence type="ECO:0000256" key="1">
    <source>
        <dbReference type="ARBA" id="ARBA00004305"/>
    </source>
</evidence>
<evidence type="ECO:0000313" key="12">
    <source>
        <dbReference type="EMBL" id="KAG0657172.1"/>
    </source>
</evidence>
<dbReference type="EMBL" id="PUHR01000242">
    <property type="protein sequence ID" value="KAG0657172.1"/>
    <property type="molecule type" value="Genomic_DNA"/>
</dbReference>
<feature type="domain" description="Histidine kinase" evidence="11">
    <location>
        <begin position="287"/>
        <end position="430"/>
    </location>
</feature>
<evidence type="ECO:0000256" key="10">
    <source>
        <dbReference type="RuleBase" id="RU366032"/>
    </source>
</evidence>
<dbReference type="PANTHER" id="PTHR11947">
    <property type="entry name" value="PYRUVATE DEHYDROGENASE KINASE"/>
    <property type="match status" value="1"/>
</dbReference>
<dbReference type="PROSITE" id="PS50109">
    <property type="entry name" value="HIS_KIN"/>
    <property type="match status" value="1"/>
</dbReference>
<evidence type="ECO:0000256" key="2">
    <source>
        <dbReference type="ARBA" id="ARBA00006155"/>
    </source>
</evidence>
<evidence type="ECO:0000256" key="9">
    <source>
        <dbReference type="ARBA" id="ARBA00023128"/>
    </source>
</evidence>
<keyword evidence="6 10" id="KW-0418">Kinase</keyword>
<dbReference type="Proteomes" id="UP000750334">
    <property type="component" value="Unassembled WGS sequence"/>
</dbReference>
<dbReference type="PANTHER" id="PTHR11947:SF20">
    <property type="entry name" value="[3-METHYL-2-OXOBUTANOATE DEHYDROGENASE [LIPOAMIDE]] KINASE, MITOCHONDRIAL"/>
    <property type="match status" value="1"/>
</dbReference>
<dbReference type="Pfam" id="PF02518">
    <property type="entry name" value="HATPase_c"/>
    <property type="match status" value="1"/>
</dbReference>
<dbReference type="Gene3D" id="1.20.140.20">
    <property type="entry name" value="Alpha-ketoacid/pyruvate dehydrogenase kinase, N-terminal domain"/>
    <property type="match status" value="1"/>
</dbReference>
<evidence type="ECO:0000256" key="6">
    <source>
        <dbReference type="ARBA" id="ARBA00022777"/>
    </source>
</evidence>
<dbReference type="SMART" id="SM00387">
    <property type="entry name" value="HATPase_c"/>
    <property type="match status" value="1"/>
</dbReference>
<keyword evidence="8" id="KW-0809">Transit peptide</keyword>
<evidence type="ECO:0000256" key="7">
    <source>
        <dbReference type="ARBA" id="ARBA00022840"/>
    </source>
</evidence>
<sequence>MFRRHIIKPFIIPRRVHRFYHVYRPLQITQTIISDNTPIHKSVISDLTFEDHYNIRSNIESLIQDYSKKDVPPITFEFLTSYHNQYPMTSSELYTLNIQIMNSLLTYTCRQLLTLQQLPYIAILNPKIEKTHELYLHTLTSLLDNKFPYDLYDKSRMKLLMRKFLDDHQDTLQILSEGMTEIMESYHQDSVFQFLNEHLQNRITMKLLATHYVELISQQERRPQPKSQDLLSGKIGIIQQDVPIASFIKRIYEFVNDLCLLKYDHQPINLIFTEGENIKFSCIPLILEYIMTEILKNSMRATIESSIKKNNESPKDVEISIFEASANKIMIRVRDYGGGIPQAIEKKIFDYSYTSTTPDNKDNSGKDIDDLHCSVTEDQMIPGETVHNIAGMGFGLPLCKTYLELFGGKIDIQSLSGRGTDVYITLTGPTPKMLQHNMATP</sequence>
<evidence type="ECO:0000256" key="5">
    <source>
        <dbReference type="ARBA" id="ARBA00022741"/>
    </source>
</evidence>
<dbReference type="InterPro" id="IPR018955">
    <property type="entry name" value="BCDHK/PDK_N"/>
</dbReference>
<dbReference type="GO" id="GO:0004740">
    <property type="term" value="F:pyruvate dehydrogenase (acetyl-transferring) kinase activity"/>
    <property type="evidence" value="ECO:0007669"/>
    <property type="project" value="TreeGrafter"/>
</dbReference>
<dbReference type="GO" id="GO:0005759">
    <property type="term" value="C:mitochondrial matrix"/>
    <property type="evidence" value="ECO:0007669"/>
    <property type="project" value="UniProtKB-SubCell"/>
</dbReference>
<keyword evidence="3" id="KW-0597">Phosphoprotein</keyword>
<keyword evidence="9 10" id="KW-0496">Mitochondrion</keyword>
<keyword evidence="7 10" id="KW-0067">ATP-binding</keyword>
<dbReference type="GO" id="GO:0010906">
    <property type="term" value="P:regulation of glucose metabolic process"/>
    <property type="evidence" value="ECO:0007669"/>
    <property type="project" value="TreeGrafter"/>
</dbReference>
<evidence type="ECO:0000313" key="13">
    <source>
        <dbReference type="Proteomes" id="UP000750334"/>
    </source>
</evidence>
<dbReference type="InterPro" id="IPR003594">
    <property type="entry name" value="HATPase_dom"/>
</dbReference>
<dbReference type="Gene3D" id="3.30.565.10">
    <property type="entry name" value="Histidine kinase-like ATPase, C-terminal domain"/>
    <property type="match status" value="1"/>
</dbReference>
<dbReference type="InterPro" id="IPR004358">
    <property type="entry name" value="Sig_transdc_His_kin-like_C"/>
</dbReference>